<proteinExistence type="predicted"/>
<accession>A0ABX1GH37</accession>
<organism evidence="1 2">
    <name type="scientific">Spongiibacter thalassae</name>
    <dbReference type="NCBI Taxonomy" id="2721624"/>
    <lineage>
        <taxon>Bacteria</taxon>
        <taxon>Pseudomonadati</taxon>
        <taxon>Pseudomonadota</taxon>
        <taxon>Gammaproteobacteria</taxon>
        <taxon>Cellvibrionales</taxon>
        <taxon>Spongiibacteraceae</taxon>
        <taxon>Spongiibacter</taxon>
    </lineage>
</organism>
<dbReference type="RefSeq" id="WP_168451065.1">
    <property type="nucleotide sequence ID" value="NZ_JAAWWK010000005.1"/>
</dbReference>
<sequence>MLNASQVPDWTVGDSIEEWWSEMAGQGVAFHPDDMPDTIVFQDSGRSCFGTDACTKLERILSSMLNIHGDEVYDVGQAAIMGMLGWAESPDKSEWVRSG</sequence>
<evidence type="ECO:0000313" key="1">
    <source>
        <dbReference type="EMBL" id="NKI18530.1"/>
    </source>
</evidence>
<comment type="caution">
    <text evidence="1">The sequence shown here is derived from an EMBL/GenBank/DDBJ whole genome shotgun (WGS) entry which is preliminary data.</text>
</comment>
<evidence type="ECO:0000313" key="2">
    <source>
        <dbReference type="Proteomes" id="UP000765845"/>
    </source>
</evidence>
<keyword evidence="2" id="KW-1185">Reference proteome</keyword>
<dbReference type="EMBL" id="JAAWWK010000005">
    <property type="protein sequence ID" value="NKI18530.1"/>
    <property type="molecule type" value="Genomic_DNA"/>
</dbReference>
<gene>
    <name evidence="1" type="ORF">HCU74_14025</name>
</gene>
<protein>
    <submittedName>
        <fullName evidence="1">Uncharacterized protein</fullName>
    </submittedName>
</protein>
<name>A0ABX1GH37_9GAMM</name>
<dbReference type="Proteomes" id="UP000765845">
    <property type="component" value="Unassembled WGS sequence"/>
</dbReference>
<reference evidence="1 2" key="1">
    <citation type="submission" date="2020-04" db="EMBL/GenBank/DDBJ databases">
        <authorList>
            <person name="Yoon J."/>
        </authorList>
    </citation>
    <scope>NUCLEOTIDE SEQUENCE [LARGE SCALE GENOMIC DNA]</scope>
    <source>
        <strain evidence="1 2">KMU-166</strain>
    </source>
</reference>